<dbReference type="RefSeq" id="WP_309796890.1">
    <property type="nucleotide sequence ID" value="NZ_JAVDQF010000001.1"/>
</dbReference>
<dbReference type="Proteomes" id="UP001185069">
    <property type="component" value="Unassembled WGS sequence"/>
</dbReference>
<name>A0ABU1J937_9MICC</name>
<evidence type="ECO:0000313" key="2">
    <source>
        <dbReference type="Proteomes" id="UP001185069"/>
    </source>
</evidence>
<organism evidence="1 2">
    <name type="scientific">Arthrobacter russicus</name>
    <dbReference type="NCBI Taxonomy" id="172040"/>
    <lineage>
        <taxon>Bacteria</taxon>
        <taxon>Bacillati</taxon>
        <taxon>Actinomycetota</taxon>
        <taxon>Actinomycetes</taxon>
        <taxon>Micrococcales</taxon>
        <taxon>Micrococcaceae</taxon>
        <taxon>Arthrobacter</taxon>
    </lineage>
</organism>
<protein>
    <submittedName>
        <fullName evidence="1">Uncharacterized protein</fullName>
    </submittedName>
</protein>
<gene>
    <name evidence="1" type="ORF">JOE69_001177</name>
</gene>
<sequence>MGTNRRYADHYDKLHAQRAAEAASRERPIALTWPQVISKGDKITWIPSSEEQPFVKAWINFPSIAVEVEAFVTGWSPCAVEIDFWHKESFTQYKIWVWANAVTRIPKDQS</sequence>
<comment type="caution">
    <text evidence="1">The sequence shown here is derived from an EMBL/GenBank/DDBJ whole genome shotgun (WGS) entry which is preliminary data.</text>
</comment>
<dbReference type="EMBL" id="JAVDQF010000001">
    <property type="protein sequence ID" value="MDR6268939.1"/>
    <property type="molecule type" value="Genomic_DNA"/>
</dbReference>
<keyword evidence="2" id="KW-1185">Reference proteome</keyword>
<proteinExistence type="predicted"/>
<accession>A0ABU1J937</accession>
<reference evidence="1 2" key="1">
    <citation type="submission" date="2023-07" db="EMBL/GenBank/DDBJ databases">
        <title>Sequencing the genomes of 1000 actinobacteria strains.</title>
        <authorList>
            <person name="Klenk H.-P."/>
        </authorList>
    </citation>
    <scope>NUCLEOTIDE SEQUENCE [LARGE SCALE GENOMIC DNA]</scope>
    <source>
        <strain evidence="1 2">DSM 14555</strain>
    </source>
</reference>
<evidence type="ECO:0000313" key="1">
    <source>
        <dbReference type="EMBL" id="MDR6268939.1"/>
    </source>
</evidence>